<protein>
    <submittedName>
        <fullName evidence="1">Uncharacterized protein</fullName>
    </submittedName>
</protein>
<evidence type="ECO:0000313" key="1">
    <source>
        <dbReference type="EMBL" id="RKF81461.1"/>
    </source>
</evidence>
<reference evidence="1 2" key="1">
    <citation type="journal article" date="2018" name="BMC Genomics">
        <title>Comparative genome analyses reveal sequence features reflecting distinct modes of host-adaptation between dicot and monocot powdery mildew.</title>
        <authorList>
            <person name="Wu Y."/>
            <person name="Ma X."/>
            <person name="Pan Z."/>
            <person name="Kale S.D."/>
            <person name="Song Y."/>
            <person name="King H."/>
            <person name="Zhang Q."/>
            <person name="Presley C."/>
            <person name="Deng X."/>
            <person name="Wei C.I."/>
            <person name="Xiao S."/>
        </authorList>
    </citation>
    <scope>NUCLEOTIDE SEQUENCE [LARGE SCALE GENOMIC DNA]</scope>
    <source>
        <strain evidence="1">UCSC1</strain>
    </source>
</reference>
<organism evidence="1 2">
    <name type="scientific">Golovinomyces cichoracearum</name>
    <dbReference type="NCBI Taxonomy" id="62708"/>
    <lineage>
        <taxon>Eukaryota</taxon>
        <taxon>Fungi</taxon>
        <taxon>Dikarya</taxon>
        <taxon>Ascomycota</taxon>
        <taxon>Pezizomycotina</taxon>
        <taxon>Leotiomycetes</taxon>
        <taxon>Erysiphales</taxon>
        <taxon>Erysiphaceae</taxon>
        <taxon>Golovinomyces</taxon>
    </lineage>
</organism>
<evidence type="ECO:0000313" key="2">
    <source>
        <dbReference type="Proteomes" id="UP000285405"/>
    </source>
</evidence>
<name>A0A420J3V7_9PEZI</name>
<accession>A0A420J3V7</accession>
<comment type="caution">
    <text evidence="1">The sequence shown here is derived from an EMBL/GenBank/DDBJ whole genome shotgun (WGS) entry which is preliminary data.</text>
</comment>
<proteinExistence type="predicted"/>
<dbReference type="AlphaFoldDB" id="A0A420J3V7"/>
<sequence length="73" mass="8353">MVLHENLESNSSARSYLPSASARSLKIRDSSDLTEILFSMELRIHILPNRIAEKLIRNPKQPWDNPHASEKKA</sequence>
<dbReference type="EMBL" id="MCBR01002588">
    <property type="protein sequence ID" value="RKF81461.1"/>
    <property type="molecule type" value="Genomic_DNA"/>
</dbReference>
<dbReference type="Proteomes" id="UP000285405">
    <property type="component" value="Unassembled WGS sequence"/>
</dbReference>
<gene>
    <name evidence="1" type="ORF">GcC1_025021</name>
</gene>